<dbReference type="Pfam" id="PF11931">
    <property type="entry name" value="SF3a60_Prp9_C"/>
    <property type="match status" value="1"/>
</dbReference>
<name>A0A835LQ22_9MAGN</name>
<evidence type="ECO:0000313" key="2">
    <source>
        <dbReference type="EMBL" id="KAF9603848.1"/>
    </source>
</evidence>
<organism evidence="2 3">
    <name type="scientific">Coptis chinensis</name>
    <dbReference type="NCBI Taxonomy" id="261450"/>
    <lineage>
        <taxon>Eukaryota</taxon>
        <taxon>Viridiplantae</taxon>
        <taxon>Streptophyta</taxon>
        <taxon>Embryophyta</taxon>
        <taxon>Tracheophyta</taxon>
        <taxon>Spermatophyta</taxon>
        <taxon>Magnoliopsida</taxon>
        <taxon>Ranunculales</taxon>
        <taxon>Ranunculaceae</taxon>
        <taxon>Coptidoideae</taxon>
        <taxon>Coptis</taxon>
    </lineage>
</organism>
<dbReference type="Proteomes" id="UP000631114">
    <property type="component" value="Unassembled WGS sequence"/>
</dbReference>
<dbReference type="InterPro" id="IPR024598">
    <property type="entry name" value="SF3a60/Prp9_C"/>
</dbReference>
<dbReference type="AlphaFoldDB" id="A0A835LQ22"/>
<feature type="domain" description="Splicing factor SF3a60 /Prp9 subunit C-terminal" evidence="1">
    <location>
        <begin position="63"/>
        <end position="111"/>
    </location>
</feature>
<sequence>MGKREKDTHTGSLAPSLSFSLEICEGCYLEVGENRSDHVVVDDEAKREISNSLIGIGFASQFKEFKCEMCGNHGYWGLEAFERHFKEWRHQHGLRCLGFPNSENFNEITSI</sequence>
<dbReference type="EMBL" id="JADFTS010000006">
    <property type="protein sequence ID" value="KAF9603848.1"/>
    <property type="molecule type" value="Genomic_DNA"/>
</dbReference>
<dbReference type="GO" id="GO:0003723">
    <property type="term" value="F:RNA binding"/>
    <property type="evidence" value="ECO:0007669"/>
    <property type="project" value="InterPro"/>
</dbReference>
<comment type="caution">
    <text evidence="2">The sequence shown here is derived from an EMBL/GenBank/DDBJ whole genome shotgun (WGS) entry which is preliminary data.</text>
</comment>
<evidence type="ECO:0000313" key="3">
    <source>
        <dbReference type="Proteomes" id="UP000631114"/>
    </source>
</evidence>
<dbReference type="OrthoDB" id="2160351at2759"/>
<gene>
    <name evidence="2" type="ORF">IFM89_038031</name>
</gene>
<protein>
    <recommendedName>
        <fullName evidence="1">Splicing factor SF3a60 /Prp9 subunit C-terminal domain-containing protein</fullName>
    </recommendedName>
</protein>
<reference evidence="2 3" key="1">
    <citation type="submission" date="2020-10" db="EMBL/GenBank/DDBJ databases">
        <title>The Coptis chinensis genome and diversification of protoberbering-type alkaloids.</title>
        <authorList>
            <person name="Wang B."/>
            <person name="Shu S."/>
            <person name="Song C."/>
            <person name="Liu Y."/>
        </authorList>
    </citation>
    <scope>NUCLEOTIDE SEQUENCE [LARGE SCALE GENOMIC DNA]</scope>
    <source>
        <strain evidence="2">HL-2020</strain>
        <tissue evidence="2">Leaf</tissue>
    </source>
</reference>
<dbReference type="GO" id="GO:0000398">
    <property type="term" value="P:mRNA splicing, via spliceosome"/>
    <property type="evidence" value="ECO:0007669"/>
    <property type="project" value="InterPro"/>
</dbReference>
<accession>A0A835LQ22</accession>
<proteinExistence type="predicted"/>
<evidence type="ECO:0000259" key="1">
    <source>
        <dbReference type="Pfam" id="PF11931"/>
    </source>
</evidence>
<keyword evidence="3" id="KW-1185">Reference proteome</keyword>
<dbReference type="GO" id="GO:0005681">
    <property type="term" value="C:spliceosomal complex"/>
    <property type="evidence" value="ECO:0007669"/>
    <property type="project" value="InterPro"/>
</dbReference>